<gene>
    <name evidence="2" type="ORF">CFY86_12300</name>
</gene>
<keyword evidence="1" id="KW-0732">Signal</keyword>
<proteinExistence type="predicted"/>
<dbReference type="AlphaFoldDB" id="A0A855FHS2"/>
<protein>
    <submittedName>
        <fullName evidence="2">Uncharacterized protein</fullName>
    </submittedName>
</protein>
<evidence type="ECO:0000256" key="1">
    <source>
        <dbReference type="SAM" id="SignalP"/>
    </source>
</evidence>
<feature type="chain" id="PRO_5032613538" evidence="1">
    <location>
        <begin position="29"/>
        <end position="144"/>
    </location>
</feature>
<name>A0A855FHS2_RAOOR</name>
<evidence type="ECO:0000313" key="3">
    <source>
        <dbReference type="Proteomes" id="UP000229713"/>
    </source>
</evidence>
<sequence length="144" mass="16141">MSDKYIAYRILLATIVMAMPILSSAAGADNAEYTEKRRLNCMLVDQNIILADSPAIGSFSAGWLRRIDTTWQQFASIEIDGWYVRAYGADNFSDAEGTIYAKDLDQSEVLFNRKNGVATISFPLQDGRTMLKKWRCDTGPDITK</sequence>
<comment type="caution">
    <text evidence="2">The sequence shown here is derived from an EMBL/GenBank/DDBJ whole genome shotgun (WGS) entry which is preliminary data.</text>
</comment>
<dbReference type="Proteomes" id="UP000229713">
    <property type="component" value="Unassembled WGS sequence"/>
</dbReference>
<accession>A0A855FHS2</accession>
<feature type="signal peptide" evidence="1">
    <location>
        <begin position="1"/>
        <end position="28"/>
    </location>
</feature>
<dbReference type="RefSeq" id="WP_048024286.1">
    <property type="nucleotide sequence ID" value="NZ_ABSBPM020000001.1"/>
</dbReference>
<evidence type="ECO:0000313" key="2">
    <source>
        <dbReference type="EMBL" id="PIK83967.1"/>
    </source>
</evidence>
<organism evidence="2 3">
    <name type="scientific">Raoultella ornithinolytica</name>
    <name type="common">Klebsiella ornithinolytica</name>
    <dbReference type="NCBI Taxonomy" id="54291"/>
    <lineage>
        <taxon>Bacteria</taxon>
        <taxon>Pseudomonadati</taxon>
        <taxon>Pseudomonadota</taxon>
        <taxon>Gammaproteobacteria</taxon>
        <taxon>Enterobacterales</taxon>
        <taxon>Enterobacteriaceae</taxon>
        <taxon>Klebsiella/Raoultella group</taxon>
        <taxon>Raoultella</taxon>
    </lineage>
</organism>
<dbReference type="EMBL" id="NKYI01000019">
    <property type="protein sequence ID" value="PIK83967.1"/>
    <property type="molecule type" value="Genomic_DNA"/>
</dbReference>
<reference evidence="2 3" key="1">
    <citation type="submission" date="2017-07" db="EMBL/GenBank/DDBJ databases">
        <title>Raoultella ornithinolytica strain HH3 draft genome.</title>
        <authorList>
            <person name="Duceppe M.-O."/>
            <person name="Huang H."/>
            <person name="Phipps-Todd B."/>
        </authorList>
    </citation>
    <scope>NUCLEOTIDE SEQUENCE [LARGE SCALE GENOMIC DNA]</scope>
    <source>
        <strain evidence="2 3">HH3</strain>
    </source>
</reference>